<dbReference type="Proteomes" id="UP001206312">
    <property type="component" value="Unassembled WGS sequence"/>
</dbReference>
<feature type="signal peptide" evidence="1">
    <location>
        <begin position="1"/>
        <end position="27"/>
    </location>
</feature>
<feature type="chain" id="PRO_5045446066" evidence="1">
    <location>
        <begin position="28"/>
        <end position="169"/>
    </location>
</feature>
<reference evidence="2 3" key="1">
    <citation type="submission" date="2022-06" db="EMBL/GenBank/DDBJ databases">
        <authorList>
            <person name="Xuan X."/>
        </authorList>
    </citation>
    <scope>NUCLEOTIDE SEQUENCE [LARGE SCALE GENOMIC DNA]</scope>
    <source>
        <strain evidence="2 3">2V75</strain>
    </source>
</reference>
<evidence type="ECO:0000313" key="2">
    <source>
        <dbReference type="EMBL" id="MCO5724922.1"/>
    </source>
</evidence>
<keyword evidence="1" id="KW-0732">Signal</keyword>
<keyword evidence="3" id="KW-1185">Reference proteome</keyword>
<accession>A0ABT1AY66</accession>
<gene>
    <name evidence="2" type="ORF">NG653_08650</name>
</gene>
<evidence type="ECO:0000313" key="3">
    <source>
        <dbReference type="Proteomes" id="UP001206312"/>
    </source>
</evidence>
<dbReference type="RefSeq" id="WP_252741301.1">
    <property type="nucleotide sequence ID" value="NZ_JAMXIB010000006.1"/>
</dbReference>
<name>A0ABT1AY66_9FLAO</name>
<sequence length="169" mass="19004">MKLKFFQVRLKWVWILLFGCCCSAAMAQSPNFWSHVRYGGGLGLSFGRESVQIGVAPTAIYQANEYVAFGLGLNYTYSKFFDTRLNAFGGSAIGLVNPIPALQVSGEFEQLRVNQDFGFASESYWLPALYFGLGYTSGPVTFGVRFDVLHDRDRSLYADPWVPFVRVFF</sequence>
<evidence type="ECO:0000256" key="1">
    <source>
        <dbReference type="SAM" id="SignalP"/>
    </source>
</evidence>
<proteinExistence type="predicted"/>
<comment type="caution">
    <text evidence="2">The sequence shown here is derived from an EMBL/GenBank/DDBJ whole genome shotgun (WGS) entry which is preliminary data.</text>
</comment>
<dbReference type="EMBL" id="JAMXIB010000006">
    <property type="protein sequence ID" value="MCO5724922.1"/>
    <property type="molecule type" value="Genomic_DNA"/>
</dbReference>
<organism evidence="2 3">
    <name type="scientific">Robiginitalea marina</name>
    <dbReference type="NCBI Taxonomy" id="2954105"/>
    <lineage>
        <taxon>Bacteria</taxon>
        <taxon>Pseudomonadati</taxon>
        <taxon>Bacteroidota</taxon>
        <taxon>Flavobacteriia</taxon>
        <taxon>Flavobacteriales</taxon>
        <taxon>Flavobacteriaceae</taxon>
        <taxon>Robiginitalea</taxon>
    </lineage>
</organism>
<protein>
    <submittedName>
        <fullName evidence="2">Alpha-ketoglutarate decarboxylase</fullName>
    </submittedName>
</protein>